<dbReference type="InterPro" id="IPR017452">
    <property type="entry name" value="GPCR_Rhodpsn_7TM"/>
</dbReference>
<evidence type="ECO:0000256" key="1">
    <source>
        <dbReference type="ARBA" id="ARBA00004141"/>
    </source>
</evidence>
<dbReference type="GO" id="GO:0005886">
    <property type="term" value="C:plasma membrane"/>
    <property type="evidence" value="ECO:0007669"/>
    <property type="project" value="UniProtKB-SubCell"/>
</dbReference>
<dbReference type="InterPro" id="IPR050427">
    <property type="entry name" value="Olfactory_Receptors"/>
</dbReference>
<keyword evidence="10" id="KW-0716">Sensory transduction</keyword>
<keyword evidence="6 10" id="KW-0472">Membrane</keyword>
<feature type="transmembrane region" description="Helical" evidence="10">
    <location>
        <begin position="266"/>
        <end position="285"/>
    </location>
</feature>
<evidence type="ECO:0000256" key="3">
    <source>
        <dbReference type="ARBA" id="ARBA00022725"/>
    </source>
</evidence>
<feature type="transmembrane region" description="Helical" evidence="10">
    <location>
        <begin position="22"/>
        <end position="43"/>
    </location>
</feature>
<dbReference type="GO" id="GO:0004984">
    <property type="term" value="F:olfactory receptor activity"/>
    <property type="evidence" value="ECO:0007669"/>
    <property type="project" value="InterPro"/>
</dbReference>
<organism evidence="12 13">
    <name type="scientific">Vombatus ursinus</name>
    <name type="common">Common wombat</name>
    <dbReference type="NCBI Taxonomy" id="29139"/>
    <lineage>
        <taxon>Eukaryota</taxon>
        <taxon>Metazoa</taxon>
        <taxon>Chordata</taxon>
        <taxon>Craniata</taxon>
        <taxon>Vertebrata</taxon>
        <taxon>Euteleostomi</taxon>
        <taxon>Mammalia</taxon>
        <taxon>Metatheria</taxon>
        <taxon>Diprotodontia</taxon>
        <taxon>Vombatidae</taxon>
        <taxon>Vombatus</taxon>
    </lineage>
</organism>
<dbReference type="FunFam" id="1.20.1070.10:FF:000007">
    <property type="entry name" value="Olfactory receptor"/>
    <property type="match status" value="1"/>
</dbReference>
<keyword evidence="3 10" id="KW-0552">Olfaction</keyword>
<feature type="transmembrane region" description="Helical" evidence="10">
    <location>
        <begin position="137"/>
        <end position="158"/>
    </location>
</feature>
<sequence>MKNNVTEFILLGLTQDPVKQKIVFAIFLVLYTATVVGNLLIILTIKTSPTLESPMYFFLTYLSFADSCFSSTIAPKLIVDNLSKKQTISFDECMTQVFGMHFFGCMEVFDLILMAYDRYVAICKPLHYTVIMNQKMCGILVILAWMGSFLHSITQIFLALSLPFCGPNVIDHYLCDLQPLLRLACTDAYVINLLIISNSGIICMMSFAILMTSYIFILYSLRNHSAEGKCKALSTCTSHIIVVIMFFVPCIFIYTRPPIIFPVDKLVSVFYTVGTPLLNPLIYTLRNAEVKNAMGNLWSHIVNSHSK</sequence>
<dbReference type="GeneID" id="114051867"/>
<dbReference type="Proteomes" id="UP000314987">
    <property type="component" value="Unassembled WGS sequence"/>
</dbReference>
<name>A0A4X2LNQ4_VOMUR</name>
<dbReference type="PRINTS" id="PR00245">
    <property type="entry name" value="OLFACTORYR"/>
</dbReference>
<proteinExistence type="inferred from homology"/>
<evidence type="ECO:0000256" key="8">
    <source>
        <dbReference type="ARBA" id="ARBA00023224"/>
    </source>
</evidence>
<dbReference type="OrthoDB" id="9446644at2759"/>
<evidence type="ECO:0000256" key="2">
    <source>
        <dbReference type="ARBA" id="ARBA00022692"/>
    </source>
</evidence>
<dbReference type="Ensembl" id="ENSVURT00010025536.1">
    <property type="protein sequence ID" value="ENSVURP00010022447.1"/>
    <property type="gene ID" value="ENSVURG00010017184.1"/>
</dbReference>
<feature type="transmembrane region" description="Helical" evidence="10">
    <location>
        <begin position="189"/>
        <end position="220"/>
    </location>
</feature>
<keyword evidence="8 9" id="KW-0807">Transducer</keyword>
<feature type="domain" description="G-protein coupled receptors family 1 profile" evidence="11">
    <location>
        <begin position="37"/>
        <end position="283"/>
    </location>
</feature>
<accession>A0A4X2LNQ4</accession>
<evidence type="ECO:0000256" key="9">
    <source>
        <dbReference type="RuleBase" id="RU000688"/>
    </source>
</evidence>
<dbReference type="Pfam" id="PF13853">
    <property type="entry name" value="7tm_4"/>
    <property type="match status" value="1"/>
</dbReference>
<dbReference type="CDD" id="cd15939">
    <property type="entry name" value="7tmA_OR4A-like"/>
    <property type="match status" value="1"/>
</dbReference>
<comment type="subcellular location">
    <subcellularLocation>
        <location evidence="10">Cell membrane</location>
        <topology evidence="10">Multi-pass membrane protein</topology>
    </subcellularLocation>
    <subcellularLocation>
        <location evidence="1">Membrane</location>
        <topology evidence="1">Multi-pass membrane protein</topology>
    </subcellularLocation>
</comment>
<keyword evidence="7 9" id="KW-0675">Receptor</keyword>
<dbReference type="PANTHER" id="PTHR48002">
    <property type="entry name" value="OLFACTORY RECEPTOR"/>
    <property type="match status" value="1"/>
</dbReference>
<feature type="transmembrane region" description="Helical" evidence="10">
    <location>
        <begin position="98"/>
        <end position="116"/>
    </location>
</feature>
<dbReference type="Gene3D" id="1.20.1070.10">
    <property type="entry name" value="Rhodopsin 7-helix transmembrane proteins"/>
    <property type="match status" value="1"/>
</dbReference>
<dbReference type="SUPFAM" id="SSF81321">
    <property type="entry name" value="Family A G protein-coupled receptor-like"/>
    <property type="match status" value="1"/>
</dbReference>
<evidence type="ECO:0000313" key="12">
    <source>
        <dbReference type="Ensembl" id="ENSVURP00010022447.1"/>
    </source>
</evidence>
<keyword evidence="2 9" id="KW-0812">Transmembrane</keyword>
<gene>
    <name evidence="12" type="primary">LOC114051867</name>
</gene>
<evidence type="ECO:0000256" key="7">
    <source>
        <dbReference type="ARBA" id="ARBA00023170"/>
    </source>
</evidence>
<evidence type="ECO:0000256" key="6">
    <source>
        <dbReference type="ARBA" id="ARBA00023136"/>
    </source>
</evidence>
<keyword evidence="13" id="KW-1185">Reference proteome</keyword>
<keyword evidence="10" id="KW-1003">Cell membrane</keyword>
<dbReference type="OMA" id="ACMDKYV"/>
<keyword evidence="5 9" id="KW-0297">G-protein coupled receptor</keyword>
<reference evidence="12" key="3">
    <citation type="submission" date="2025-09" db="UniProtKB">
        <authorList>
            <consortium name="Ensembl"/>
        </authorList>
    </citation>
    <scope>IDENTIFICATION</scope>
</reference>
<evidence type="ECO:0000256" key="5">
    <source>
        <dbReference type="ARBA" id="ARBA00023040"/>
    </source>
</evidence>
<evidence type="ECO:0000259" key="11">
    <source>
        <dbReference type="PROSITE" id="PS50262"/>
    </source>
</evidence>
<dbReference type="PRINTS" id="PR00237">
    <property type="entry name" value="GPCRRHODOPSN"/>
</dbReference>
<evidence type="ECO:0000256" key="10">
    <source>
        <dbReference type="RuleBase" id="RU363047"/>
    </source>
</evidence>
<feature type="transmembrane region" description="Helical" evidence="10">
    <location>
        <begin position="55"/>
        <end position="78"/>
    </location>
</feature>
<dbReference type="AlphaFoldDB" id="A0A4X2LNQ4"/>
<dbReference type="PROSITE" id="PS00237">
    <property type="entry name" value="G_PROTEIN_RECEP_F1_1"/>
    <property type="match status" value="1"/>
</dbReference>
<reference evidence="13" key="1">
    <citation type="submission" date="2018-12" db="EMBL/GenBank/DDBJ databases">
        <authorList>
            <person name="Yazar S."/>
        </authorList>
    </citation>
    <scope>NUCLEOTIDE SEQUENCE [LARGE SCALE GENOMIC DNA]</scope>
</reference>
<keyword evidence="4 10" id="KW-1133">Transmembrane helix</keyword>
<dbReference type="GeneTree" id="ENSGT00940000156137"/>
<evidence type="ECO:0000313" key="13">
    <source>
        <dbReference type="Proteomes" id="UP000314987"/>
    </source>
</evidence>
<comment type="similarity">
    <text evidence="9">Belongs to the G-protein coupled receptor 1 family.</text>
</comment>
<evidence type="ECO:0000256" key="4">
    <source>
        <dbReference type="ARBA" id="ARBA00022989"/>
    </source>
</evidence>
<dbReference type="InterPro" id="IPR000276">
    <property type="entry name" value="GPCR_Rhodpsn"/>
</dbReference>
<reference evidence="12" key="2">
    <citation type="submission" date="2025-08" db="UniProtKB">
        <authorList>
            <consortium name="Ensembl"/>
        </authorList>
    </citation>
    <scope>IDENTIFICATION</scope>
</reference>
<dbReference type="PROSITE" id="PS50262">
    <property type="entry name" value="G_PROTEIN_RECEP_F1_2"/>
    <property type="match status" value="1"/>
</dbReference>
<protein>
    <recommendedName>
        <fullName evidence="10">Olfactory receptor</fullName>
    </recommendedName>
</protein>
<dbReference type="InterPro" id="IPR000725">
    <property type="entry name" value="Olfact_rcpt"/>
</dbReference>
<dbReference type="GO" id="GO:0004930">
    <property type="term" value="F:G protein-coupled receptor activity"/>
    <property type="evidence" value="ECO:0007669"/>
    <property type="project" value="UniProtKB-KW"/>
</dbReference>
<dbReference type="RefSeq" id="XP_027730061.1">
    <property type="nucleotide sequence ID" value="XM_027874260.1"/>
</dbReference>
<feature type="transmembrane region" description="Helical" evidence="10">
    <location>
        <begin position="232"/>
        <end position="254"/>
    </location>
</feature>